<feature type="domain" description="Ribonucleases P/MRP subunit Pop8-like" evidence="1">
    <location>
        <begin position="49"/>
        <end position="111"/>
    </location>
</feature>
<protein>
    <recommendedName>
        <fullName evidence="1">Ribonucleases P/MRP subunit Pop8-like domain-containing protein</fullName>
    </recommendedName>
</protein>
<dbReference type="EMBL" id="BTFZ01000019">
    <property type="protein sequence ID" value="GMM38244.1"/>
    <property type="molecule type" value="Genomic_DNA"/>
</dbReference>
<dbReference type="GeneID" id="90076233"/>
<dbReference type="Proteomes" id="UP001360560">
    <property type="component" value="Unassembled WGS sequence"/>
</dbReference>
<evidence type="ECO:0000313" key="3">
    <source>
        <dbReference type="Proteomes" id="UP001360560"/>
    </source>
</evidence>
<proteinExistence type="predicted"/>
<organism evidence="2 3">
    <name type="scientific">Saccharomycopsis crataegensis</name>
    <dbReference type="NCBI Taxonomy" id="43959"/>
    <lineage>
        <taxon>Eukaryota</taxon>
        <taxon>Fungi</taxon>
        <taxon>Dikarya</taxon>
        <taxon>Ascomycota</taxon>
        <taxon>Saccharomycotina</taxon>
        <taxon>Saccharomycetes</taxon>
        <taxon>Saccharomycopsidaceae</taxon>
        <taxon>Saccharomycopsis</taxon>
    </lineage>
</organism>
<dbReference type="Pfam" id="PF20976">
    <property type="entry name" value="Pop8"/>
    <property type="match status" value="1"/>
</dbReference>
<reference evidence="2 3" key="1">
    <citation type="journal article" date="2023" name="Elife">
        <title>Identification of key yeast species and microbe-microbe interactions impacting larval growth of Drosophila in the wild.</title>
        <authorList>
            <person name="Mure A."/>
            <person name="Sugiura Y."/>
            <person name="Maeda R."/>
            <person name="Honda K."/>
            <person name="Sakurai N."/>
            <person name="Takahashi Y."/>
            <person name="Watada M."/>
            <person name="Katoh T."/>
            <person name="Gotoh A."/>
            <person name="Gotoh Y."/>
            <person name="Taniguchi I."/>
            <person name="Nakamura K."/>
            <person name="Hayashi T."/>
            <person name="Katayama T."/>
            <person name="Uemura T."/>
            <person name="Hattori Y."/>
        </authorList>
    </citation>
    <scope>NUCLEOTIDE SEQUENCE [LARGE SCALE GENOMIC DNA]</scope>
    <source>
        <strain evidence="2 3">SC-9</strain>
    </source>
</reference>
<dbReference type="AlphaFoldDB" id="A0AAV5QU47"/>
<evidence type="ECO:0000259" key="1">
    <source>
        <dbReference type="Pfam" id="PF20976"/>
    </source>
</evidence>
<sequence length="159" mass="18554">MSREIETLEEYPIDINDSSDCFFYILELAPQLEHWKDGELIDNLHHMGFTSWKIILTTALKRWHGIVGESINVDYLKCTNYTNALDQVFHVRLLVRVEKIEDVKFIGAITNHIFPLEFLGLPNIESQVKYIKKYDGAKPGIDFFAIENYMVENSQNELK</sequence>
<keyword evidence="3" id="KW-1185">Reference proteome</keyword>
<evidence type="ECO:0000313" key="2">
    <source>
        <dbReference type="EMBL" id="GMM38244.1"/>
    </source>
</evidence>
<dbReference type="RefSeq" id="XP_064855240.1">
    <property type="nucleotide sequence ID" value="XM_064999168.1"/>
</dbReference>
<gene>
    <name evidence="2" type="ORF">DASC09_055830</name>
</gene>
<accession>A0AAV5QU47</accession>
<name>A0AAV5QU47_9ASCO</name>
<comment type="caution">
    <text evidence="2">The sequence shown here is derived from an EMBL/GenBank/DDBJ whole genome shotgun (WGS) entry which is preliminary data.</text>
</comment>
<dbReference type="InterPro" id="IPR049128">
    <property type="entry name" value="Pop8-like_dom"/>
</dbReference>